<evidence type="ECO:0000313" key="2">
    <source>
        <dbReference type="EMBL" id="KAG7661814.1"/>
    </source>
</evidence>
<sequence>MKGQSTSIRKMNKESHKDKISQLHNLTRKLKSKYTNNILNEIYELLYPIANESIDPQGLKYLLQHDFTTTVLYKQLNIDVTNNYLEVLLGLITNEISLLDIFIEHNDFSALFDRLIGICQDISFTNYRFKIYTIQLISMMLTRKTGDVSGLVVPMFGIHIWRNLKHSEDFLPKGLKVEYNSEIYSYENLSAAERASYNLRSRWLLQLLKSYLLEETPIPFRESIVKFLLFISRHPKYNSFIIPFLKSIQVCSLLRVESTNIINEYIDILQQSLTEGESIADFAVLQQSIIESFPENKTLVDPIMSFPSRYNCTEQQIRELLQVLSIEDIQKLTNFHYSSKEISNFQILIPDNSKSSKHIQIDIILSRFFPIEKSTYSISHSFWQNFDDSNNLINTNLVLPSNFRNYTDLETSITIDTSSKAKIELYNHLNNVMSRIKIDGINRYKGTSKYLIKIKSIDCLERNKYRIVTNSPIPDQKHIVIALIEICKPDNSSSFKRLGIRRMELIRATRETKTILAFESRRKFESVEDFKQFVLFPVSDSLEYLEYMKSLKESKFDDRDWTYDYLVKSKVEDSIEPERKKRKLDPSQPKKDVLEKQQQGSIHIYKASRFADIEAQIESLKTSNGRILILTPSRNVVDQYQTSNNQDPTIRFKSQKCLSELIQFCNQRLEEFQSGLGIKVNPLEKVWEMELDEIHNKIAKIWDNAKEGTSPFDFFSEKDEKSDSKSQLESIKKDLALMRKLQPVSGMKGQDMQKAWKYIFNTFSIIITIEDFKQLIESDTKIMSFDSVIFWNCKSTALPIVLDSLPQKITNIEIIGGQLLEYFQYLPIQTLSAPKTTPEKNKFNAGFSKEFELIEAENQIEEAEYCILLYYYMRSIGYPGDEIAVWVCCKRQEFLIKEIFNSKYPEWKKKYNIPVVIYNEDGVHDFDRFKYSIVSLFSDGDYKEVDLNGRLGNYFVSSDIKNDKNYFHQAAGIKKHLLSVHPSERYGDVKRGKSIKIVHNSRELEKIVEQLSEK</sequence>
<dbReference type="RefSeq" id="XP_049262047.1">
    <property type="nucleotide sequence ID" value="XM_049408653.1"/>
</dbReference>
<dbReference type="Proteomes" id="UP000694255">
    <property type="component" value="Unassembled WGS sequence"/>
</dbReference>
<organism evidence="2 3">
    <name type="scientific">[Candida] subhashii</name>
    <dbReference type="NCBI Taxonomy" id="561895"/>
    <lineage>
        <taxon>Eukaryota</taxon>
        <taxon>Fungi</taxon>
        <taxon>Dikarya</taxon>
        <taxon>Ascomycota</taxon>
        <taxon>Saccharomycotina</taxon>
        <taxon>Pichiomycetes</taxon>
        <taxon>Debaryomycetaceae</taxon>
        <taxon>Spathaspora</taxon>
    </lineage>
</organism>
<dbReference type="OrthoDB" id="1879at2759"/>
<proteinExistence type="predicted"/>
<gene>
    <name evidence="2" type="ORF">J8A68_004670</name>
</gene>
<evidence type="ECO:0000313" key="3">
    <source>
        <dbReference type="Proteomes" id="UP000694255"/>
    </source>
</evidence>
<reference evidence="2 3" key="1">
    <citation type="journal article" date="2021" name="DNA Res.">
        <title>Genome analysis of Candida subhashii reveals its hybrid nature and dual mitochondrial genome conformations.</title>
        <authorList>
            <person name="Mixao V."/>
            <person name="Hegedusova E."/>
            <person name="Saus E."/>
            <person name="Pryszcz L.P."/>
            <person name="Cillingova A."/>
            <person name="Nosek J."/>
            <person name="Gabaldon T."/>
        </authorList>
    </citation>
    <scope>NUCLEOTIDE SEQUENCE [LARGE SCALE GENOMIC DNA]</scope>
    <source>
        <strain evidence="2 3">CBS 10753</strain>
    </source>
</reference>
<protein>
    <recommendedName>
        <fullName evidence="4">Intron-binding protein aquarius N-terminal domain-containing protein</fullName>
    </recommendedName>
</protein>
<name>A0A8J5Q5G3_9ASCO</name>
<feature type="region of interest" description="Disordered" evidence="1">
    <location>
        <begin position="577"/>
        <end position="598"/>
    </location>
</feature>
<evidence type="ECO:0000256" key="1">
    <source>
        <dbReference type="SAM" id="MobiDB-lite"/>
    </source>
</evidence>
<dbReference type="AlphaFoldDB" id="A0A8J5Q5G3"/>
<dbReference type="EMBL" id="JAGSYN010000196">
    <property type="protein sequence ID" value="KAG7661814.1"/>
    <property type="molecule type" value="Genomic_DNA"/>
</dbReference>
<feature type="compositionally biased region" description="Basic and acidic residues" evidence="1">
    <location>
        <begin position="577"/>
        <end position="595"/>
    </location>
</feature>
<comment type="caution">
    <text evidence="2">The sequence shown here is derived from an EMBL/GenBank/DDBJ whole genome shotgun (WGS) entry which is preliminary data.</text>
</comment>
<evidence type="ECO:0008006" key="4">
    <source>
        <dbReference type="Google" id="ProtNLM"/>
    </source>
</evidence>
<keyword evidence="3" id="KW-1185">Reference proteome</keyword>
<accession>A0A8J5Q5G3</accession>
<dbReference type="GeneID" id="73471470"/>